<feature type="domain" description="Outer membrane protein assembly factor BamE" evidence="6">
    <location>
        <begin position="40"/>
        <end position="106"/>
    </location>
</feature>
<dbReference type="Pfam" id="PF04355">
    <property type="entry name" value="BamE"/>
    <property type="match status" value="1"/>
</dbReference>
<comment type="subcellular location">
    <subcellularLocation>
        <location evidence="4">Cell outer membrane</location>
        <topology evidence="4">Lipid-anchor</topology>
    </subcellularLocation>
</comment>
<dbReference type="GO" id="GO:1990063">
    <property type="term" value="C:Bam protein complex"/>
    <property type="evidence" value="ECO:0007669"/>
    <property type="project" value="TreeGrafter"/>
</dbReference>
<dbReference type="EMBL" id="BSPD01000062">
    <property type="protein sequence ID" value="GLS26851.1"/>
    <property type="molecule type" value="Genomic_DNA"/>
</dbReference>
<dbReference type="PROSITE" id="PS51257">
    <property type="entry name" value="PROKAR_LIPOPROTEIN"/>
    <property type="match status" value="1"/>
</dbReference>
<evidence type="ECO:0000313" key="8">
    <source>
        <dbReference type="Proteomes" id="UP001156870"/>
    </source>
</evidence>
<dbReference type="RefSeq" id="WP_232593609.1">
    <property type="nucleotide sequence ID" value="NZ_BSPD01000062.1"/>
</dbReference>
<name>A0AA37T6U2_9GAMM</name>
<evidence type="ECO:0000259" key="6">
    <source>
        <dbReference type="Pfam" id="PF04355"/>
    </source>
</evidence>
<comment type="function">
    <text evidence="4">Part of the outer membrane protein assembly complex, which is involved in assembly and insertion of beta-barrel proteins into the outer membrane.</text>
</comment>
<evidence type="ECO:0000256" key="3">
    <source>
        <dbReference type="ARBA" id="ARBA00023237"/>
    </source>
</evidence>
<evidence type="ECO:0000256" key="2">
    <source>
        <dbReference type="ARBA" id="ARBA00023136"/>
    </source>
</evidence>
<proteinExistence type="inferred from homology"/>
<reference evidence="7 8" key="1">
    <citation type="journal article" date="2014" name="Int. J. Syst. Evol. Microbiol.">
        <title>Complete genome sequence of Corynebacterium casei LMG S-19264T (=DSM 44701T), isolated from a smear-ripened cheese.</title>
        <authorList>
            <consortium name="US DOE Joint Genome Institute (JGI-PGF)"/>
            <person name="Walter F."/>
            <person name="Albersmeier A."/>
            <person name="Kalinowski J."/>
            <person name="Ruckert C."/>
        </authorList>
    </citation>
    <scope>NUCLEOTIDE SEQUENCE [LARGE SCALE GENOMIC DNA]</scope>
    <source>
        <strain evidence="7 8">NBRC 110095</strain>
    </source>
</reference>
<dbReference type="InterPro" id="IPR007450">
    <property type="entry name" value="BamE_dom"/>
</dbReference>
<protein>
    <recommendedName>
        <fullName evidence="4">Outer membrane protein assembly factor BamE</fullName>
    </recommendedName>
</protein>
<keyword evidence="3 4" id="KW-0998">Cell outer membrane</keyword>
<comment type="caution">
    <text evidence="7">The sequence shown here is derived from an EMBL/GenBank/DDBJ whole genome shotgun (WGS) entry which is preliminary data.</text>
</comment>
<evidence type="ECO:0000256" key="4">
    <source>
        <dbReference type="HAMAP-Rule" id="MF_00925"/>
    </source>
</evidence>
<dbReference type="HAMAP" id="MF_00925">
    <property type="entry name" value="OM_assembly_BamE"/>
    <property type="match status" value="1"/>
</dbReference>
<dbReference type="PANTHER" id="PTHR37482:SF1">
    <property type="entry name" value="OUTER MEMBRANE PROTEIN ASSEMBLY FACTOR BAME"/>
    <property type="match status" value="1"/>
</dbReference>
<sequence length="150" mass="17223">MRKPNRPYLTLFAAAALLALGTGCSYLKFPGVYRITIQQGNVVTQEMVDQLEMGMTKRQVRYVLGTPLIDDPFNHDRWDYYYSFVNPRGKTYQRSLYALFENDQLTHVHVSDEYTLPENLQPKLKTPPSNKPNEMKEMGEEAQDSIAAGK</sequence>
<keyword evidence="4" id="KW-0564">Palmitate</keyword>
<dbReference type="GO" id="GO:0030674">
    <property type="term" value="F:protein-macromolecule adaptor activity"/>
    <property type="evidence" value="ECO:0007669"/>
    <property type="project" value="TreeGrafter"/>
</dbReference>
<dbReference type="GO" id="GO:0043165">
    <property type="term" value="P:Gram-negative-bacterium-type cell outer membrane assembly"/>
    <property type="evidence" value="ECO:0007669"/>
    <property type="project" value="UniProtKB-UniRule"/>
</dbReference>
<dbReference type="Gene3D" id="3.30.1450.10">
    <property type="match status" value="1"/>
</dbReference>
<dbReference type="InterPro" id="IPR026592">
    <property type="entry name" value="BamE"/>
</dbReference>
<accession>A0AA37T6U2</accession>
<evidence type="ECO:0000256" key="1">
    <source>
        <dbReference type="ARBA" id="ARBA00022729"/>
    </source>
</evidence>
<keyword evidence="2 4" id="KW-0472">Membrane</keyword>
<comment type="subunit">
    <text evidence="4">Part of the Bam complex.</text>
</comment>
<dbReference type="Proteomes" id="UP001156870">
    <property type="component" value="Unassembled WGS sequence"/>
</dbReference>
<dbReference type="InterPro" id="IPR037873">
    <property type="entry name" value="BamE-like"/>
</dbReference>
<dbReference type="GO" id="GO:0051205">
    <property type="term" value="P:protein insertion into membrane"/>
    <property type="evidence" value="ECO:0007669"/>
    <property type="project" value="UniProtKB-UniRule"/>
</dbReference>
<keyword evidence="1 4" id="KW-0732">Signal</keyword>
<evidence type="ECO:0000256" key="5">
    <source>
        <dbReference type="SAM" id="MobiDB-lite"/>
    </source>
</evidence>
<dbReference type="PANTHER" id="PTHR37482">
    <property type="entry name" value="OUTER MEMBRANE PROTEIN ASSEMBLY FACTOR BAME"/>
    <property type="match status" value="1"/>
</dbReference>
<feature type="region of interest" description="Disordered" evidence="5">
    <location>
        <begin position="118"/>
        <end position="150"/>
    </location>
</feature>
<keyword evidence="8" id="KW-1185">Reference proteome</keyword>
<gene>
    <name evidence="4 7" type="primary">bamE</name>
    <name evidence="7" type="ORF">GCM10007877_25700</name>
</gene>
<dbReference type="AlphaFoldDB" id="A0AA37T6U2"/>
<keyword evidence="4" id="KW-0449">Lipoprotein</keyword>
<organism evidence="7 8">
    <name type="scientific">Marinibactrum halimedae</name>
    <dbReference type="NCBI Taxonomy" id="1444977"/>
    <lineage>
        <taxon>Bacteria</taxon>
        <taxon>Pseudomonadati</taxon>
        <taxon>Pseudomonadota</taxon>
        <taxon>Gammaproteobacteria</taxon>
        <taxon>Cellvibrionales</taxon>
        <taxon>Cellvibrionaceae</taxon>
        <taxon>Marinibactrum</taxon>
    </lineage>
</organism>
<evidence type="ECO:0000313" key="7">
    <source>
        <dbReference type="EMBL" id="GLS26851.1"/>
    </source>
</evidence>
<comment type="similarity">
    <text evidence="4">Belongs to the BamE family.</text>
</comment>